<reference evidence="1" key="1">
    <citation type="submission" date="2014-05" db="EMBL/GenBank/DDBJ databases">
        <authorList>
            <person name="Chronopoulou M."/>
        </authorList>
    </citation>
    <scope>NUCLEOTIDE SEQUENCE</scope>
    <source>
        <tissue evidence="1">Whole organism</tissue>
    </source>
</reference>
<protein>
    <submittedName>
        <fullName evidence="1">Uncharacterized protein</fullName>
    </submittedName>
</protein>
<proteinExistence type="predicted"/>
<accession>A0A0K2V2Y1</accession>
<evidence type="ECO:0000313" key="1">
    <source>
        <dbReference type="EMBL" id="CDW44883.1"/>
    </source>
</evidence>
<sequence>HISDAQVEVASILDIVKRSRNLVSRCLRSKNNRDGFSSTVGSEEQNFKRAPEFLSGL</sequence>
<dbReference type="EMBL" id="HACA01027522">
    <property type="protein sequence ID" value="CDW44883.1"/>
    <property type="molecule type" value="Transcribed_RNA"/>
</dbReference>
<organism evidence="1">
    <name type="scientific">Lepeophtheirus salmonis</name>
    <name type="common">Salmon louse</name>
    <name type="synonym">Caligus salmonis</name>
    <dbReference type="NCBI Taxonomy" id="72036"/>
    <lineage>
        <taxon>Eukaryota</taxon>
        <taxon>Metazoa</taxon>
        <taxon>Ecdysozoa</taxon>
        <taxon>Arthropoda</taxon>
        <taxon>Crustacea</taxon>
        <taxon>Multicrustacea</taxon>
        <taxon>Hexanauplia</taxon>
        <taxon>Copepoda</taxon>
        <taxon>Siphonostomatoida</taxon>
        <taxon>Caligidae</taxon>
        <taxon>Lepeophtheirus</taxon>
    </lineage>
</organism>
<dbReference type="AlphaFoldDB" id="A0A0K2V2Y1"/>
<feature type="non-terminal residue" evidence="1">
    <location>
        <position position="1"/>
    </location>
</feature>
<name>A0A0K2V2Y1_LEPSM</name>